<feature type="compositionally biased region" description="Basic and acidic residues" evidence="1">
    <location>
        <begin position="73"/>
        <end position="82"/>
    </location>
</feature>
<feature type="region of interest" description="Disordered" evidence="1">
    <location>
        <begin position="65"/>
        <end position="104"/>
    </location>
</feature>
<organism evidence="2 3">
    <name type="scientific">Effusibacillus lacus</name>
    <dbReference type="NCBI Taxonomy" id="1348429"/>
    <lineage>
        <taxon>Bacteria</taxon>
        <taxon>Bacillati</taxon>
        <taxon>Bacillota</taxon>
        <taxon>Bacilli</taxon>
        <taxon>Bacillales</taxon>
        <taxon>Alicyclobacillaceae</taxon>
        <taxon>Effusibacillus</taxon>
    </lineage>
</organism>
<reference evidence="3" key="1">
    <citation type="submission" date="2017-07" db="EMBL/GenBank/DDBJ databases">
        <title>Draft genome sequence of Effusibacillus lacus strain skLN1.</title>
        <authorList>
            <person name="Watanabe M."/>
            <person name="Kojima H."/>
            <person name="Fukui M."/>
        </authorList>
    </citation>
    <scope>NUCLEOTIDE SEQUENCE [LARGE SCALE GENOMIC DNA]</scope>
    <source>
        <strain evidence="3">skLN1</strain>
    </source>
</reference>
<dbReference type="Proteomes" id="UP000217785">
    <property type="component" value="Unassembled WGS sequence"/>
</dbReference>
<evidence type="ECO:0000313" key="2">
    <source>
        <dbReference type="EMBL" id="GAX89004.1"/>
    </source>
</evidence>
<keyword evidence="3" id="KW-1185">Reference proteome</keyword>
<evidence type="ECO:0000256" key="1">
    <source>
        <dbReference type="SAM" id="MobiDB-lite"/>
    </source>
</evidence>
<evidence type="ECO:0000313" key="3">
    <source>
        <dbReference type="Proteomes" id="UP000217785"/>
    </source>
</evidence>
<dbReference type="EMBL" id="BDUF01000011">
    <property type="protein sequence ID" value="GAX89004.1"/>
    <property type="molecule type" value="Genomic_DNA"/>
</dbReference>
<gene>
    <name evidence="2" type="ORF">EFBL_0618</name>
</gene>
<accession>A0A292YKV0</accession>
<comment type="caution">
    <text evidence="2">The sequence shown here is derived from an EMBL/GenBank/DDBJ whole genome shotgun (WGS) entry which is preliminary data.</text>
</comment>
<protein>
    <submittedName>
        <fullName evidence="2">Uncharacterized protein</fullName>
    </submittedName>
</protein>
<dbReference type="AlphaFoldDB" id="A0A292YKV0"/>
<name>A0A292YKV0_9BACL</name>
<sequence>MTVRFNMDDVAEMLKVPIDQVRMALEELREQGKLTAETFPFAEKAWRIAPIDIKRIQKLLGEKGVDTSGAPVEADKPDETPKRRIVKKVVKKPGNGDEGDSSCL</sequence>
<proteinExistence type="predicted"/>